<keyword evidence="3" id="KW-1185">Reference proteome</keyword>
<reference evidence="3" key="1">
    <citation type="journal article" date="2014" name="Genome Announc.">
        <title>Genome sequence of the pathogenic fungus Sporothrix schenckii (ATCC 58251).</title>
        <authorList>
            <person name="Cuomo C.A."/>
            <person name="Rodriguez-Del Valle N."/>
            <person name="Perez-Sanchez L."/>
            <person name="Abouelleil A."/>
            <person name="Goldberg J."/>
            <person name="Young S."/>
            <person name="Zeng Q."/>
            <person name="Birren B.W."/>
        </authorList>
    </citation>
    <scope>NUCLEOTIDE SEQUENCE [LARGE SCALE GENOMIC DNA]</scope>
    <source>
        <strain evidence="3">ATCC 58251 / de Perez 2211183</strain>
    </source>
</reference>
<name>U7PQE3_SPOS1</name>
<dbReference type="GO" id="GO:0016491">
    <property type="term" value="F:oxidoreductase activity"/>
    <property type="evidence" value="ECO:0007669"/>
    <property type="project" value="UniProtKB-KW"/>
</dbReference>
<sequence length="328" mass="34508">MAPTPFEPARDIPSLTGKVALVTGGNAGIGKATVRALAYHSPKAIYLCGRRHEACEATAAALRQETGYENIVVLDMDLSSLKSVKTAAAAFLGRESRLDLLFLNAGVASVAPTLTKEGYEAQFGINHVGHALLTQLLLPVLLATQAASTSGGDVRDVRVVLTSSNAAFAGAALPRGGLALDAMRTPDPFAPFTLYAHSKLANALFARRLAADYPSLSVTAVQPGVVKSDIWGKGAGGFFSLIMRTVMRFVWVDIDEGAKTQLWCATAKRSTSTKPGHTGDAGVVSGAFYVPVGKLQPYKGATAKQELVDALWDWTTEELAKHGGPGWA</sequence>
<dbReference type="InterPro" id="IPR002347">
    <property type="entry name" value="SDR_fam"/>
</dbReference>
<dbReference type="EMBL" id="KI440849">
    <property type="protein sequence ID" value="ERS96710.1"/>
    <property type="molecule type" value="Genomic_DNA"/>
</dbReference>
<evidence type="ECO:0000313" key="3">
    <source>
        <dbReference type="Proteomes" id="UP000018087"/>
    </source>
</evidence>
<dbReference type="PANTHER" id="PTHR43157">
    <property type="entry name" value="PHOSPHATIDYLINOSITOL-GLYCAN BIOSYNTHESIS CLASS F PROTEIN-RELATED"/>
    <property type="match status" value="1"/>
</dbReference>
<gene>
    <name evidence="2" type="ORF">HMPREF1624_06919</name>
</gene>
<dbReference type="eggNOG" id="KOG1208">
    <property type="taxonomic scope" value="Eukaryota"/>
</dbReference>
<dbReference type="InterPro" id="IPR036291">
    <property type="entry name" value="NAD(P)-bd_dom_sf"/>
</dbReference>
<proteinExistence type="predicted"/>
<dbReference type="Proteomes" id="UP000018087">
    <property type="component" value="Unassembled WGS sequence"/>
</dbReference>
<protein>
    <submittedName>
        <fullName evidence="2">Uncharacterized protein</fullName>
    </submittedName>
</protein>
<dbReference type="AlphaFoldDB" id="U7PQE3"/>
<dbReference type="Pfam" id="PF00106">
    <property type="entry name" value="adh_short"/>
    <property type="match status" value="1"/>
</dbReference>
<dbReference type="PANTHER" id="PTHR43157:SF31">
    <property type="entry name" value="PHOSPHATIDYLINOSITOL-GLYCAN BIOSYNTHESIS CLASS F PROTEIN"/>
    <property type="match status" value="1"/>
</dbReference>
<dbReference type="OrthoDB" id="191139at2759"/>
<dbReference type="PRINTS" id="PR00081">
    <property type="entry name" value="GDHRDH"/>
</dbReference>
<dbReference type="Gene3D" id="3.40.50.720">
    <property type="entry name" value="NAD(P)-binding Rossmann-like Domain"/>
    <property type="match status" value="1"/>
</dbReference>
<organism evidence="2 3">
    <name type="scientific">Sporothrix schenckii (strain ATCC 58251 / de Perez 2211183)</name>
    <name type="common">Rose-picker's disease fungus</name>
    <dbReference type="NCBI Taxonomy" id="1391915"/>
    <lineage>
        <taxon>Eukaryota</taxon>
        <taxon>Fungi</taxon>
        <taxon>Dikarya</taxon>
        <taxon>Ascomycota</taxon>
        <taxon>Pezizomycotina</taxon>
        <taxon>Sordariomycetes</taxon>
        <taxon>Sordariomycetidae</taxon>
        <taxon>Ophiostomatales</taxon>
        <taxon>Ophiostomataceae</taxon>
        <taxon>Sporothrix</taxon>
    </lineage>
</organism>
<dbReference type="HOGENOM" id="CLU_010194_44_6_1"/>
<dbReference type="SUPFAM" id="SSF51735">
    <property type="entry name" value="NAD(P)-binding Rossmann-fold domains"/>
    <property type="match status" value="1"/>
</dbReference>
<evidence type="ECO:0000313" key="2">
    <source>
        <dbReference type="EMBL" id="ERS96710.1"/>
    </source>
</evidence>
<accession>U7PQE3</accession>
<keyword evidence="1" id="KW-0560">Oxidoreductase</keyword>
<dbReference type="STRING" id="1391915.U7PQE3"/>
<evidence type="ECO:0000256" key="1">
    <source>
        <dbReference type="ARBA" id="ARBA00023002"/>
    </source>
</evidence>